<gene>
    <name evidence="1" type="ORF">V1264_022830</name>
</gene>
<dbReference type="GO" id="GO:0005737">
    <property type="term" value="C:cytoplasm"/>
    <property type="evidence" value="ECO:0007669"/>
    <property type="project" value="TreeGrafter"/>
</dbReference>
<dbReference type="EMBL" id="JBAMIC010000011">
    <property type="protein sequence ID" value="KAK7099774.1"/>
    <property type="molecule type" value="Genomic_DNA"/>
</dbReference>
<proteinExistence type="predicted"/>
<evidence type="ECO:0000313" key="2">
    <source>
        <dbReference type="Proteomes" id="UP001374579"/>
    </source>
</evidence>
<dbReference type="PANTHER" id="PTHR10411:SF8">
    <property type="entry name" value="FI09246P"/>
    <property type="match status" value="1"/>
</dbReference>
<reference evidence="1 2" key="1">
    <citation type="submission" date="2024-02" db="EMBL/GenBank/DDBJ databases">
        <title>Chromosome-scale genome assembly of the rough periwinkle Littorina saxatilis.</title>
        <authorList>
            <person name="De Jode A."/>
            <person name="Faria R."/>
            <person name="Formenti G."/>
            <person name="Sims Y."/>
            <person name="Smith T.P."/>
            <person name="Tracey A."/>
            <person name="Wood J.M.D."/>
            <person name="Zagrodzka Z.B."/>
            <person name="Johannesson K."/>
            <person name="Butlin R.K."/>
            <person name="Leder E.H."/>
        </authorList>
    </citation>
    <scope>NUCLEOTIDE SEQUENCE [LARGE SCALE GENOMIC DNA]</scope>
    <source>
        <strain evidence="1">Snail1</strain>
        <tissue evidence="1">Muscle</tissue>
    </source>
</reference>
<evidence type="ECO:0000313" key="1">
    <source>
        <dbReference type="EMBL" id="KAK7099774.1"/>
    </source>
</evidence>
<sequence length="197" mass="21304">MTLPELCEYSENQENTMPDSNTQPDKIGKALKALLQQACAQGRVTCSLASCVELLSTRPDDVMLCVMPQLSHPDAAATIQSTLIRAVCQEHCIRVLSVDCDVKLAKAVCAEGEDGKGGELVVVDDNSNELFKLPSACSEDTLLISDCDNMAPVMGFPCVLVQYPTDGASAEDEMVAEFCKEQFYGDTQLEAFVELPD</sequence>
<dbReference type="PANTHER" id="PTHR10411">
    <property type="entry name" value="GROWTH ARREST AND DNA DAMAGE-INDUCIBLE PROTEIN GADD45"/>
    <property type="match status" value="1"/>
</dbReference>
<accession>A0AAN9B8D6</accession>
<dbReference type="InterPro" id="IPR029064">
    <property type="entry name" value="Ribosomal_eL30-like_sf"/>
</dbReference>
<dbReference type="GO" id="GO:0051726">
    <property type="term" value="P:regulation of cell cycle"/>
    <property type="evidence" value="ECO:0007669"/>
    <property type="project" value="InterPro"/>
</dbReference>
<name>A0AAN9B8D6_9CAEN</name>
<dbReference type="Proteomes" id="UP001374579">
    <property type="component" value="Unassembled WGS sequence"/>
</dbReference>
<organism evidence="1 2">
    <name type="scientific">Littorina saxatilis</name>
    <dbReference type="NCBI Taxonomy" id="31220"/>
    <lineage>
        <taxon>Eukaryota</taxon>
        <taxon>Metazoa</taxon>
        <taxon>Spiralia</taxon>
        <taxon>Lophotrochozoa</taxon>
        <taxon>Mollusca</taxon>
        <taxon>Gastropoda</taxon>
        <taxon>Caenogastropoda</taxon>
        <taxon>Littorinimorpha</taxon>
        <taxon>Littorinoidea</taxon>
        <taxon>Littorinidae</taxon>
        <taxon>Littorina</taxon>
    </lineage>
</organism>
<dbReference type="Gene3D" id="3.30.1330.30">
    <property type="match status" value="1"/>
</dbReference>
<comment type="caution">
    <text evidence="1">The sequence shown here is derived from an EMBL/GenBank/DDBJ whole genome shotgun (WGS) entry which is preliminary data.</text>
</comment>
<protein>
    <submittedName>
        <fullName evidence="1">Uncharacterized protein</fullName>
    </submittedName>
</protein>
<dbReference type="AlphaFoldDB" id="A0AAN9B8D6"/>
<dbReference type="InterPro" id="IPR024824">
    <property type="entry name" value="GADD45"/>
</dbReference>
<keyword evidence="2" id="KW-1185">Reference proteome</keyword>
<dbReference type="GO" id="GO:0005634">
    <property type="term" value="C:nucleus"/>
    <property type="evidence" value="ECO:0007669"/>
    <property type="project" value="InterPro"/>
</dbReference>